<evidence type="ECO:0000313" key="3">
    <source>
        <dbReference type="Proteomes" id="UP000887574"/>
    </source>
</evidence>
<evidence type="ECO:0000313" key="4">
    <source>
        <dbReference type="WBParaSite" id="jg7689"/>
    </source>
</evidence>
<name>A0A915EN52_9BILA</name>
<proteinExistence type="predicted"/>
<dbReference type="AlphaFoldDB" id="A0A915EN52"/>
<dbReference type="InterPro" id="IPR029257">
    <property type="entry name" value="RAB3GAP2_C"/>
</dbReference>
<dbReference type="WBParaSite" id="jg7689">
    <property type="protein sequence ID" value="jg7689"/>
    <property type="gene ID" value="jg7689"/>
</dbReference>
<reference evidence="4" key="1">
    <citation type="submission" date="2022-11" db="UniProtKB">
        <authorList>
            <consortium name="WormBaseParasite"/>
        </authorList>
    </citation>
    <scope>IDENTIFICATION</scope>
</reference>
<evidence type="ECO:0000256" key="1">
    <source>
        <dbReference type="SAM" id="MobiDB-lite"/>
    </source>
</evidence>
<sequence length="258" mass="29233">MSAIHSAIKVIEKKVFSSQNVHAALILCLQMRSLQILFSSQNELQVKRIRLDSQQRQLEESSSSNEQQKSPAINQQMEEQSSSDDEEYENNKQGTQDDDQQCLEETASETFDSLSLLQCLPISTSDDPTVGSSARQADKQLSLEKLSQRGFGFYREQLGVWVSQLQPNARELAYVLSGKELPEEQRDNTNCLSETTKSVLHSLCAIFPSSLRAELVLCDCTWECASAWYKDESRRVNKLQLTIDLLELLQPSARLQHE</sequence>
<organism evidence="3 4">
    <name type="scientific">Ditylenchus dipsaci</name>
    <dbReference type="NCBI Taxonomy" id="166011"/>
    <lineage>
        <taxon>Eukaryota</taxon>
        <taxon>Metazoa</taxon>
        <taxon>Ecdysozoa</taxon>
        <taxon>Nematoda</taxon>
        <taxon>Chromadorea</taxon>
        <taxon>Rhabditida</taxon>
        <taxon>Tylenchina</taxon>
        <taxon>Tylenchomorpha</taxon>
        <taxon>Sphaerularioidea</taxon>
        <taxon>Anguinidae</taxon>
        <taxon>Anguininae</taxon>
        <taxon>Ditylenchus</taxon>
    </lineage>
</organism>
<dbReference type="Proteomes" id="UP000887574">
    <property type="component" value="Unplaced"/>
</dbReference>
<keyword evidence="3" id="KW-1185">Reference proteome</keyword>
<dbReference type="Pfam" id="PF14656">
    <property type="entry name" value="RAB3GAP2_C"/>
    <property type="match status" value="1"/>
</dbReference>
<protein>
    <submittedName>
        <fullName evidence="4">Rab3GAP regulatory subunit C-terminal domain-containing protein</fullName>
    </submittedName>
</protein>
<feature type="domain" description="Rab3GAP regulatory subunit C-terminal" evidence="2">
    <location>
        <begin position="132"/>
        <end position="257"/>
    </location>
</feature>
<accession>A0A915EN52</accession>
<feature type="region of interest" description="Disordered" evidence="1">
    <location>
        <begin position="55"/>
        <end position="100"/>
    </location>
</feature>
<feature type="compositionally biased region" description="Low complexity" evidence="1">
    <location>
        <begin position="60"/>
        <end position="80"/>
    </location>
</feature>
<evidence type="ECO:0000259" key="2">
    <source>
        <dbReference type="Pfam" id="PF14656"/>
    </source>
</evidence>